<dbReference type="EMBL" id="JAGMVS010000062">
    <property type="protein sequence ID" value="MCM2437356.1"/>
    <property type="molecule type" value="Genomic_DNA"/>
</dbReference>
<accession>A0ABT0VI72</accession>
<sequence>MKTLIIVAHPNFEDSATQQFLQHNYPQEDVTWHRLTDQQIDVGHEQALLQAHTRIIFQFPLYWYSMPAILREWQDLVLTAGFAYGRGATLGAKEFGIVVSMGQPVAEYQAGGKEEYTISELLKPLQAMAHKLNWQYAKPLVISQFQYMTVHQRLQLVMQYHQYLTQVGTGFDAQQAWYCAQLQKRIKASDDSEVQAKLKLILAQIQANTDELTELHWTVDMIRDAEET</sequence>
<protein>
    <submittedName>
        <fullName evidence="3">NAD(P)H-dependent oxidoreductase</fullName>
    </submittedName>
</protein>
<dbReference type="RefSeq" id="WP_205142784.1">
    <property type="nucleotide sequence ID" value="NZ_JAFBDN010000001.1"/>
</dbReference>
<comment type="caution">
    <text evidence="3">The sequence shown here is derived from an EMBL/GenBank/DDBJ whole genome shotgun (WGS) entry which is preliminary data.</text>
</comment>
<organism evidence="3 4">
    <name type="scientific">Periweissella beninensis</name>
    <dbReference type="NCBI Taxonomy" id="504936"/>
    <lineage>
        <taxon>Bacteria</taxon>
        <taxon>Bacillati</taxon>
        <taxon>Bacillota</taxon>
        <taxon>Bacilli</taxon>
        <taxon>Lactobacillales</taxon>
        <taxon>Lactobacillaceae</taxon>
        <taxon>Periweissella</taxon>
    </lineage>
</organism>
<dbReference type="Gene3D" id="3.40.50.360">
    <property type="match status" value="1"/>
</dbReference>
<dbReference type="PANTHER" id="PTHR47307">
    <property type="entry name" value="GLUTATHIONE-REGULATED POTASSIUM-EFFLUX SYSTEM ANCILLARY PROTEIN KEFG"/>
    <property type="match status" value="1"/>
</dbReference>
<gene>
    <name evidence="3" type="ORF">KAK10_05475</name>
</gene>
<dbReference type="Proteomes" id="UP001057481">
    <property type="component" value="Unassembled WGS sequence"/>
</dbReference>
<dbReference type="InterPro" id="IPR046980">
    <property type="entry name" value="KefG/KefF"/>
</dbReference>
<dbReference type="PANTHER" id="PTHR47307:SF1">
    <property type="entry name" value="GLUTATHIONE-REGULATED POTASSIUM-EFFLUX SYSTEM ANCILLARY PROTEIN KEFG"/>
    <property type="match status" value="1"/>
</dbReference>
<dbReference type="InterPro" id="IPR029039">
    <property type="entry name" value="Flavoprotein-like_sf"/>
</dbReference>
<dbReference type="Pfam" id="PF02525">
    <property type="entry name" value="Flavodoxin_2"/>
    <property type="match status" value="1"/>
</dbReference>
<evidence type="ECO:0000259" key="2">
    <source>
        <dbReference type="Pfam" id="PF02525"/>
    </source>
</evidence>
<evidence type="ECO:0000313" key="3">
    <source>
        <dbReference type="EMBL" id="MCM2437356.1"/>
    </source>
</evidence>
<dbReference type="SUPFAM" id="SSF52218">
    <property type="entry name" value="Flavoproteins"/>
    <property type="match status" value="1"/>
</dbReference>
<keyword evidence="4" id="KW-1185">Reference proteome</keyword>
<keyword evidence="1" id="KW-0560">Oxidoreductase</keyword>
<evidence type="ECO:0000256" key="1">
    <source>
        <dbReference type="ARBA" id="ARBA00023002"/>
    </source>
</evidence>
<reference evidence="3" key="1">
    <citation type="submission" date="2021-04" db="EMBL/GenBank/DDBJ databases">
        <title>Taxonomic assessment of Weissella genus.</title>
        <authorList>
            <person name="Fanelli F."/>
            <person name="Chieffi D."/>
            <person name="Dell'Aquila A."/>
            <person name="Gyu-Sung C."/>
            <person name="Franz C.M.A.P."/>
            <person name="Fusco V."/>
        </authorList>
    </citation>
    <scope>NUCLEOTIDE SEQUENCE</scope>
    <source>
        <strain evidence="3">LMG 25373</strain>
    </source>
</reference>
<name>A0ABT0VI72_9LACO</name>
<dbReference type="InterPro" id="IPR003680">
    <property type="entry name" value="Flavodoxin_fold"/>
</dbReference>
<proteinExistence type="predicted"/>
<feature type="domain" description="Flavodoxin-like fold" evidence="2">
    <location>
        <begin position="1"/>
        <end position="152"/>
    </location>
</feature>
<evidence type="ECO:0000313" key="4">
    <source>
        <dbReference type="Proteomes" id="UP001057481"/>
    </source>
</evidence>